<keyword evidence="6" id="KW-0819">tRNA processing</keyword>
<evidence type="ECO:0000256" key="1">
    <source>
        <dbReference type="ARBA" id="ARBA00004496"/>
    </source>
</evidence>
<keyword evidence="9" id="KW-0067">ATP-binding</keyword>
<dbReference type="SUPFAM" id="SSF55821">
    <property type="entry name" value="YrdC/RibB"/>
    <property type="match status" value="1"/>
</dbReference>
<evidence type="ECO:0000256" key="4">
    <source>
        <dbReference type="ARBA" id="ARBA00022490"/>
    </source>
</evidence>
<dbReference type="AlphaFoldDB" id="A0A9D2AXE3"/>
<feature type="domain" description="YrdC-like" evidence="12">
    <location>
        <begin position="6"/>
        <end position="191"/>
    </location>
</feature>
<reference evidence="13" key="2">
    <citation type="submission" date="2021-04" db="EMBL/GenBank/DDBJ databases">
        <authorList>
            <person name="Gilroy R."/>
        </authorList>
    </citation>
    <scope>NUCLEOTIDE SEQUENCE</scope>
    <source>
        <strain evidence="13">1719</strain>
    </source>
</reference>
<comment type="caution">
    <text evidence="13">The sequence shown here is derived from an EMBL/GenBank/DDBJ whole genome shotgun (WGS) entry which is preliminary data.</text>
</comment>
<keyword evidence="8" id="KW-0547">Nucleotide-binding</keyword>
<comment type="subcellular location">
    <subcellularLocation>
        <location evidence="1">Cytoplasm</location>
    </subcellularLocation>
</comment>
<evidence type="ECO:0000256" key="10">
    <source>
        <dbReference type="ARBA" id="ARBA00029774"/>
    </source>
</evidence>
<organism evidence="13 14">
    <name type="scientific">Candidatus Sphingobacterium stercoripullorum</name>
    <dbReference type="NCBI Taxonomy" id="2838759"/>
    <lineage>
        <taxon>Bacteria</taxon>
        <taxon>Pseudomonadati</taxon>
        <taxon>Bacteroidota</taxon>
        <taxon>Sphingobacteriia</taxon>
        <taxon>Sphingobacteriales</taxon>
        <taxon>Sphingobacteriaceae</taxon>
        <taxon>Sphingobacterium</taxon>
    </lineage>
</organism>
<dbReference type="GO" id="GO:0006450">
    <property type="term" value="P:regulation of translational fidelity"/>
    <property type="evidence" value="ECO:0007669"/>
    <property type="project" value="TreeGrafter"/>
</dbReference>
<dbReference type="Pfam" id="PF01300">
    <property type="entry name" value="Sua5_yciO_yrdC"/>
    <property type="match status" value="1"/>
</dbReference>
<dbReference type="PANTHER" id="PTHR17490:SF16">
    <property type="entry name" value="THREONYLCARBAMOYL-AMP SYNTHASE"/>
    <property type="match status" value="1"/>
</dbReference>
<evidence type="ECO:0000256" key="5">
    <source>
        <dbReference type="ARBA" id="ARBA00022679"/>
    </source>
</evidence>
<dbReference type="PANTHER" id="PTHR17490">
    <property type="entry name" value="SUA5"/>
    <property type="match status" value="1"/>
</dbReference>
<keyword evidence="4" id="KW-0963">Cytoplasm</keyword>
<keyword evidence="5" id="KW-0808">Transferase</keyword>
<dbReference type="GO" id="GO:0003725">
    <property type="term" value="F:double-stranded RNA binding"/>
    <property type="evidence" value="ECO:0007669"/>
    <property type="project" value="InterPro"/>
</dbReference>
<dbReference type="InterPro" id="IPR050156">
    <property type="entry name" value="TC-AMP_synthase_SUA5"/>
</dbReference>
<comment type="similarity">
    <text evidence="2">Belongs to the SUA5 family.</text>
</comment>
<dbReference type="Gene3D" id="3.90.870.10">
    <property type="entry name" value="DHBP synthase"/>
    <property type="match status" value="1"/>
</dbReference>
<dbReference type="EC" id="2.7.7.87" evidence="3"/>
<dbReference type="PROSITE" id="PS51163">
    <property type="entry name" value="YRDC"/>
    <property type="match status" value="1"/>
</dbReference>
<evidence type="ECO:0000256" key="3">
    <source>
        <dbReference type="ARBA" id="ARBA00012584"/>
    </source>
</evidence>
<dbReference type="Proteomes" id="UP000824156">
    <property type="component" value="Unassembled WGS sequence"/>
</dbReference>
<evidence type="ECO:0000256" key="6">
    <source>
        <dbReference type="ARBA" id="ARBA00022694"/>
    </source>
</evidence>
<dbReference type="GO" id="GO:0000049">
    <property type="term" value="F:tRNA binding"/>
    <property type="evidence" value="ECO:0007669"/>
    <property type="project" value="TreeGrafter"/>
</dbReference>
<dbReference type="NCBIfam" id="TIGR00057">
    <property type="entry name" value="L-threonylcarbamoyladenylate synthase"/>
    <property type="match status" value="1"/>
</dbReference>
<dbReference type="GO" id="GO:0005524">
    <property type="term" value="F:ATP binding"/>
    <property type="evidence" value="ECO:0007669"/>
    <property type="project" value="UniProtKB-KW"/>
</dbReference>
<dbReference type="GO" id="GO:0061710">
    <property type="term" value="F:L-threonylcarbamoyladenylate synthase"/>
    <property type="evidence" value="ECO:0007669"/>
    <property type="project" value="UniProtKB-EC"/>
</dbReference>
<evidence type="ECO:0000256" key="8">
    <source>
        <dbReference type="ARBA" id="ARBA00022741"/>
    </source>
</evidence>
<dbReference type="InterPro" id="IPR017945">
    <property type="entry name" value="DHBP_synth_RibB-like_a/b_dom"/>
</dbReference>
<dbReference type="EMBL" id="DXEZ01000005">
    <property type="protein sequence ID" value="HIX53438.1"/>
    <property type="molecule type" value="Genomic_DNA"/>
</dbReference>
<comment type="catalytic activity">
    <reaction evidence="11">
        <text>L-threonine + hydrogencarbonate + ATP = L-threonylcarbamoyladenylate + diphosphate + H2O</text>
        <dbReference type="Rhea" id="RHEA:36407"/>
        <dbReference type="ChEBI" id="CHEBI:15377"/>
        <dbReference type="ChEBI" id="CHEBI:17544"/>
        <dbReference type="ChEBI" id="CHEBI:30616"/>
        <dbReference type="ChEBI" id="CHEBI:33019"/>
        <dbReference type="ChEBI" id="CHEBI:57926"/>
        <dbReference type="ChEBI" id="CHEBI:73682"/>
        <dbReference type="EC" id="2.7.7.87"/>
    </reaction>
</comment>
<evidence type="ECO:0000256" key="9">
    <source>
        <dbReference type="ARBA" id="ARBA00022840"/>
    </source>
</evidence>
<sequence length="191" mass="21587">MEFAQEQDIKKALDTLHSGGVILYPTDTIWGIGCDATNPEAVEKVYEIKKRSLEKSLIILLHTDYQLQSYLKEVPEIAYELIEYSEKPLTIVYSEAKNLAENLIAPDGSIGIRVVDHPFCTPLLQRFRKPIVSTSANFSGQPSPKNFQDISDDILGLVDYVAEYGQHQIKDASPSTIMRLHNNGEFKFLRK</sequence>
<dbReference type="InterPro" id="IPR006070">
    <property type="entry name" value="Sua5-like_dom"/>
</dbReference>
<evidence type="ECO:0000256" key="11">
    <source>
        <dbReference type="ARBA" id="ARBA00048366"/>
    </source>
</evidence>
<evidence type="ECO:0000313" key="14">
    <source>
        <dbReference type="Proteomes" id="UP000824156"/>
    </source>
</evidence>
<protein>
    <recommendedName>
        <fullName evidence="10">L-threonylcarbamoyladenylate synthase</fullName>
        <ecNumber evidence="3">2.7.7.87</ecNumber>
    </recommendedName>
    <alternativeName>
        <fullName evidence="10">L-threonylcarbamoyladenylate synthase</fullName>
    </alternativeName>
</protein>
<keyword evidence="7" id="KW-0548">Nucleotidyltransferase</keyword>
<proteinExistence type="inferred from homology"/>
<reference evidence="13" key="1">
    <citation type="journal article" date="2021" name="PeerJ">
        <title>Extensive microbial diversity within the chicken gut microbiome revealed by metagenomics and culture.</title>
        <authorList>
            <person name="Gilroy R."/>
            <person name="Ravi A."/>
            <person name="Getino M."/>
            <person name="Pursley I."/>
            <person name="Horton D.L."/>
            <person name="Alikhan N.F."/>
            <person name="Baker D."/>
            <person name="Gharbi K."/>
            <person name="Hall N."/>
            <person name="Watson M."/>
            <person name="Adriaenssens E.M."/>
            <person name="Foster-Nyarko E."/>
            <person name="Jarju S."/>
            <person name="Secka A."/>
            <person name="Antonio M."/>
            <person name="Oren A."/>
            <person name="Chaudhuri R.R."/>
            <person name="La Ragione R."/>
            <person name="Hildebrand F."/>
            <person name="Pallen M.J."/>
        </authorList>
    </citation>
    <scope>NUCLEOTIDE SEQUENCE</scope>
    <source>
        <strain evidence="13">1719</strain>
    </source>
</reference>
<name>A0A9D2AXE3_9SPHI</name>
<evidence type="ECO:0000313" key="13">
    <source>
        <dbReference type="EMBL" id="HIX53438.1"/>
    </source>
</evidence>
<accession>A0A9D2AXE3</accession>
<dbReference type="GO" id="GO:0008033">
    <property type="term" value="P:tRNA processing"/>
    <property type="evidence" value="ECO:0007669"/>
    <property type="project" value="UniProtKB-KW"/>
</dbReference>
<dbReference type="GO" id="GO:0005737">
    <property type="term" value="C:cytoplasm"/>
    <property type="evidence" value="ECO:0007669"/>
    <property type="project" value="UniProtKB-SubCell"/>
</dbReference>
<evidence type="ECO:0000256" key="7">
    <source>
        <dbReference type="ARBA" id="ARBA00022695"/>
    </source>
</evidence>
<evidence type="ECO:0000259" key="12">
    <source>
        <dbReference type="PROSITE" id="PS51163"/>
    </source>
</evidence>
<gene>
    <name evidence="13" type="ORF">H9853_00290</name>
</gene>
<evidence type="ECO:0000256" key="2">
    <source>
        <dbReference type="ARBA" id="ARBA00007663"/>
    </source>
</evidence>